<evidence type="ECO:0000313" key="1">
    <source>
        <dbReference type="EMBL" id="MBJ7600726.1"/>
    </source>
</evidence>
<dbReference type="AlphaFoldDB" id="A0A934N9R1"/>
<sequence>MLILGVLAACAPGALIGRDDVLKKAAHEKGVSNLQRREAKLMLWDEFLKVSGVSASAQARPPGKQRVWVVAEAGDLNVGSAGGKERWAIFVYNAVSGALIGFIPGPTAAEASAGLASPEWPDYWGRFPDSAR</sequence>
<dbReference type="RefSeq" id="WP_338204675.1">
    <property type="nucleotide sequence ID" value="NZ_JAEKNR010000217.1"/>
</dbReference>
<organism evidence="1 2">
    <name type="scientific">Candidatus Nephthysia bennettiae</name>
    <dbReference type="NCBI Taxonomy" id="3127016"/>
    <lineage>
        <taxon>Bacteria</taxon>
        <taxon>Bacillati</taxon>
        <taxon>Candidatus Dormiibacterota</taxon>
        <taxon>Candidatus Dormibacteria</taxon>
        <taxon>Candidatus Dormibacterales</taxon>
        <taxon>Candidatus Dormibacteraceae</taxon>
        <taxon>Candidatus Nephthysia</taxon>
    </lineage>
</organism>
<name>A0A934N9R1_9BACT</name>
<comment type="caution">
    <text evidence="1">The sequence shown here is derived from an EMBL/GenBank/DDBJ whole genome shotgun (WGS) entry which is preliminary data.</text>
</comment>
<dbReference type="EMBL" id="JAEKNR010000217">
    <property type="protein sequence ID" value="MBJ7600726.1"/>
    <property type="molecule type" value="Genomic_DNA"/>
</dbReference>
<evidence type="ECO:0008006" key="3">
    <source>
        <dbReference type="Google" id="ProtNLM"/>
    </source>
</evidence>
<accession>A0A934N9R1</accession>
<proteinExistence type="predicted"/>
<protein>
    <recommendedName>
        <fullName evidence="3">Lipoprotein</fullName>
    </recommendedName>
</protein>
<evidence type="ECO:0000313" key="2">
    <source>
        <dbReference type="Proteomes" id="UP000612893"/>
    </source>
</evidence>
<keyword evidence="2" id="KW-1185">Reference proteome</keyword>
<dbReference type="Proteomes" id="UP000612893">
    <property type="component" value="Unassembled WGS sequence"/>
</dbReference>
<gene>
    <name evidence="1" type="ORF">JF922_21985</name>
</gene>
<reference evidence="1" key="1">
    <citation type="submission" date="2020-10" db="EMBL/GenBank/DDBJ databases">
        <title>Ca. Dormibacterota MAGs.</title>
        <authorList>
            <person name="Montgomery K."/>
        </authorList>
    </citation>
    <scope>NUCLEOTIDE SEQUENCE [LARGE SCALE GENOMIC DNA]</scope>
    <source>
        <strain evidence="1">SC8812_S17_10</strain>
    </source>
</reference>